<dbReference type="GO" id="GO:0015074">
    <property type="term" value="P:DNA integration"/>
    <property type="evidence" value="ECO:0007669"/>
    <property type="project" value="UniProtKB-KW"/>
</dbReference>
<keyword evidence="7" id="KW-1185">Reference proteome</keyword>
<evidence type="ECO:0000313" key="6">
    <source>
        <dbReference type="EMBL" id="QBK24965.1"/>
    </source>
</evidence>
<evidence type="ECO:0000256" key="1">
    <source>
        <dbReference type="ARBA" id="ARBA00008857"/>
    </source>
</evidence>
<evidence type="ECO:0000256" key="2">
    <source>
        <dbReference type="ARBA" id="ARBA00022908"/>
    </source>
</evidence>
<sequence>MKLPNGYGSVFKLSGRRRRPWAVRVTTGWTDDGKQKYEYLGYYKTRPKAMMALAEYNKNPFDLSAGKITFKEVYERFKKERFPKMSKSSQSGYTMAYNRSKSLHDMKFIDIRKSHMQEVIDNCDKSHGTKRKIKILYNQLYKYAMENDLTHKDYARFVELPRNNTKSSRKPFTLDEINKLWEHVDRLDFIDTVLIMIYTGLRPGELVEIKNENIRLEERCFRGGFKTEAGTNRVIPIHKKILHLIEARMNPKHEYLVTNHEGNKMSYYVYYHERWKKIMEQLELDHRPHDCRHTFATLMDNAGANKLSIRRIMGHAGKDITDNVYTHKDIEQLLIAIDTLK</sequence>
<dbReference type="InterPro" id="IPR002104">
    <property type="entry name" value="Integrase_catalytic"/>
</dbReference>
<dbReference type="PANTHER" id="PTHR30629:SF2">
    <property type="entry name" value="PROPHAGE INTEGRASE INTS-RELATED"/>
    <property type="match status" value="1"/>
</dbReference>
<accession>A0A4P6UR65</accession>
<dbReference type="Gene3D" id="1.10.443.10">
    <property type="entry name" value="Intergrase catalytic core"/>
    <property type="match status" value="1"/>
</dbReference>
<dbReference type="InterPro" id="IPR010998">
    <property type="entry name" value="Integrase_recombinase_N"/>
</dbReference>
<keyword evidence="3" id="KW-0238">DNA-binding</keyword>
<dbReference type="RefSeq" id="WP_208651293.1">
    <property type="nucleotide sequence ID" value="NZ_CP036528.1"/>
</dbReference>
<evidence type="ECO:0000256" key="3">
    <source>
        <dbReference type="ARBA" id="ARBA00023125"/>
    </source>
</evidence>
<evidence type="ECO:0000313" key="7">
    <source>
        <dbReference type="Proteomes" id="UP000291151"/>
    </source>
</evidence>
<reference evidence="6 7" key="1">
    <citation type="submission" date="2019-02" db="EMBL/GenBank/DDBJ databases">
        <title>Ureibacillus thermophilus.</title>
        <authorList>
            <person name="Sunny J.S."/>
            <person name="Natarajan A."/>
            <person name="Saleena L.M."/>
        </authorList>
    </citation>
    <scope>NUCLEOTIDE SEQUENCE [LARGE SCALE GENOMIC DNA]</scope>
    <source>
        <strain evidence="6 7">LM102</strain>
    </source>
</reference>
<dbReference type="EMBL" id="CP036528">
    <property type="protein sequence ID" value="QBK24965.1"/>
    <property type="molecule type" value="Genomic_DNA"/>
</dbReference>
<keyword evidence="4" id="KW-0233">DNA recombination</keyword>
<dbReference type="SUPFAM" id="SSF56349">
    <property type="entry name" value="DNA breaking-rejoining enzymes"/>
    <property type="match status" value="1"/>
</dbReference>
<dbReference type="PANTHER" id="PTHR30629">
    <property type="entry name" value="PROPHAGE INTEGRASE"/>
    <property type="match status" value="1"/>
</dbReference>
<protein>
    <submittedName>
        <fullName evidence="6">Site-specific integrase</fullName>
    </submittedName>
</protein>
<gene>
    <name evidence="6" type="ORF">DKZ56_03225</name>
</gene>
<dbReference type="AlphaFoldDB" id="A0A4P6UR65"/>
<name>A0A4P6UR65_9BACL</name>
<dbReference type="InterPro" id="IPR050808">
    <property type="entry name" value="Phage_Integrase"/>
</dbReference>
<organism evidence="6 7">
    <name type="scientific">Ureibacillus thermophilus</name>
    <dbReference type="NCBI Taxonomy" id="367743"/>
    <lineage>
        <taxon>Bacteria</taxon>
        <taxon>Bacillati</taxon>
        <taxon>Bacillota</taxon>
        <taxon>Bacilli</taxon>
        <taxon>Bacillales</taxon>
        <taxon>Caryophanaceae</taxon>
        <taxon>Ureibacillus</taxon>
    </lineage>
</organism>
<dbReference type="Proteomes" id="UP000291151">
    <property type="component" value="Chromosome"/>
</dbReference>
<keyword evidence="2" id="KW-0229">DNA integration</keyword>
<dbReference type="KEGG" id="uth:DKZ56_03225"/>
<dbReference type="InterPro" id="IPR013762">
    <property type="entry name" value="Integrase-like_cat_sf"/>
</dbReference>
<feature type="domain" description="Tyr recombinase" evidence="5">
    <location>
        <begin position="167"/>
        <end position="338"/>
    </location>
</feature>
<dbReference type="InterPro" id="IPR011010">
    <property type="entry name" value="DNA_brk_join_enz"/>
</dbReference>
<evidence type="ECO:0000259" key="5">
    <source>
        <dbReference type="PROSITE" id="PS51898"/>
    </source>
</evidence>
<dbReference type="GO" id="GO:0003677">
    <property type="term" value="F:DNA binding"/>
    <property type="evidence" value="ECO:0007669"/>
    <property type="project" value="UniProtKB-KW"/>
</dbReference>
<dbReference type="Gene3D" id="1.10.150.130">
    <property type="match status" value="1"/>
</dbReference>
<dbReference type="GO" id="GO:0006310">
    <property type="term" value="P:DNA recombination"/>
    <property type="evidence" value="ECO:0007669"/>
    <property type="project" value="UniProtKB-KW"/>
</dbReference>
<evidence type="ECO:0000256" key="4">
    <source>
        <dbReference type="ARBA" id="ARBA00023172"/>
    </source>
</evidence>
<dbReference type="Pfam" id="PF00589">
    <property type="entry name" value="Phage_integrase"/>
    <property type="match status" value="1"/>
</dbReference>
<dbReference type="CDD" id="cd00796">
    <property type="entry name" value="INT_Rci_Hp1_C"/>
    <property type="match status" value="1"/>
</dbReference>
<comment type="similarity">
    <text evidence="1">Belongs to the 'phage' integrase family.</text>
</comment>
<dbReference type="PROSITE" id="PS51898">
    <property type="entry name" value="TYR_RECOMBINASE"/>
    <property type="match status" value="1"/>
</dbReference>
<proteinExistence type="inferred from homology"/>